<accession>A0A2S1LGK3</accession>
<dbReference type="InterPro" id="IPR027417">
    <property type="entry name" value="P-loop_NTPase"/>
</dbReference>
<evidence type="ECO:0000259" key="2">
    <source>
        <dbReference type="Pfam" id="PF13476"/>
    </source>
</evidence>
<dbReference type="Pfam" id="PF13476">
    <property type="entry name" value="AAA_23"/>
    <property type="match status" value="1"/>
</dbReference>
<protein>
    <recommendedName>
        <fullName evidence="2">Rad50/SbcC-type AAA domain-containing protein</fullName>
    </recommendedName>
</protein>
<dbReference type="OrthoDB" id="9795626at2"/>
<evidence type="ECO:0000313" key="4">
    <source>
        <dbReference type="Proteomes" id="UP000244527"/>
    </source>
</evidence>
<feature type="coiled-coil region" evidence="1">
    <location>
        <begin position="663"/>
        <end position="718"/>
    </location>
</feature>
<dbReference type="Pfam" id="PF13558">
    <property type="entry name" value="SbcC_Walker_B"/>
    <property type="match status" value="1"/>
</dbReference>
<organism evidence="3 4">
    <name type="scientific">Flavobacterium faecale</name>
    <dbReference type="NCBI Taxonomy" id="1355330"/>
    <lineage>
        <taxon>Bacteria</taxon>
        <taxon>Pseudomonadati</taxon>
        <taxon>Bacteroidota</taxon>
        <taxon>Flavobacteriia</taxon>
        <taxon>Flavobacteriales</taxon>
        <taxon>Flavobacteriaceae</taxon>
        <taxon>Flavobacterium</taxon>
    </lineage>
</organism>
<evidence type="ECO:0000256" key="1">
    <source>
        <dbReference type="SAM" id="Coils"/>
    </source>
</evidence>
<gene>
    <name evidence="3" type="ORF">FFWV33_15950</name>
</gene>
<dbReference type="InterPro" id="IPR038729">
    <property type="entry name" value="Rad50/SbcC_AAA"/>
</dbReference>
<reference evidence="3 4" key="1">
    <citation type="submission" date="2017-04" db="EMBL/GenBank/DDBJ databases">
        <title>Compelte genome sequence of WV33.</title>
        <authorList>
            <person name="Lee P.C."/>
        </authorList>
    </citation>
    <scope>NUCLEOTIDE SEQUENCE [LARGE SCALE GENOMIC DNA]</scope>
    <source>
        <strain evidence="3 4">WV33</strain>
    </source>
</reference>
<dbReference type="AlphaFoldDB" id="A0A2S1LGK3"/>
<dbReference type="SUPFAM" id="SSF52540">
    <property type="entry name" value="P-loop containing nucleoside triphosphate hydrolases"/>
    <property type="match status" value="1"/>
</dbReference>
<keyword evidence="1" id="KW-0175">Coiled coil</keyword>
<feature type="domain" description="Rad50/SbcC-type AAA" evidence="2">
    <location>
        <begin position="5"/>
        <end position="259"/>
    </location>
</feature>
<dbReference type="Proteomes" id="UP000244527">
    <property type="component" value="Chromosome"/>
</dbReference>
<proteinExistence type="predicted"/>
<keyword evidence="4" id="KW-1185">Reference proteome</keyword>
<dbReference type="PANTHER" id="PTHR32114">
    <property type="entry name" value="ABC TRANSPORTER ABCH.3"/>
    <property type="match status" value="1"/>
</dbReference>
<dbReference type="Gene3D" id="3.40.50.300">
    <property type="entry name" value="P-loop containing nucleotide triphosphate hydrolases"/>
    <property type="match status" value="2"/>
</dbReference>
<dbReference type="PANTHER" id="PTHR32114:SF2">
    <property type="entry name" value="ABC TRANSPORTER ABCH.3"/>
    <property type="match status" value="1"/>
</dbReference>
<sequence>MLPLKLSITGLYSYQKKQTIDFEELTNAGLFGIFGAVGSGKSSVLEAIGFVLYGETERLNSRDKRSYNMLNLKSDKANIEFEFQNFEERKFKFVADWKRNKKRFEETTTIERLAYEWKEEQWIPLTSADATSLIGLTYENFRRTIIIPQGKFKEFLELKGKDRSDMMKEIFHLQRFDLASKVATAHSSARTQLDQLRGALSGFETISKESVAALEVEVTEANTYLQKSKTELELVQVELQKMTVLKTNFEEVEKKKNQLATFIERKPEMEVLQGSIDLFEKTEKAFKQELKELDLAKSNYSKTKEKCISLEKIKEDLDKNRRANQAILTELQPLFDQLEPSKNKVSDLESIEKSIALQTEVAVLEKKADAMELSAVAIKQAATDLKEKAEIIQTELINLKSKKIDGTVLLEVGNWFTKQESIAEQIEVKHKRILTIEKELLAHKEQFEAMQLPKANWKTVVLEKLEQLRKKFKTLQDAKTKLMVSKELADYASKLHDGENCPLCGSLEHPHVMHAEDVTGQLNAVETALKTVETDGKELNAIEKKALKIENDIAHAQEQLRLTFVDKETLESNSKMHLSKFVWESFSATDNAGFLAKKQEQQIIEKAIAAQEQQATTTRSQQEQLLEEVKKQADEKATIANQIAAKSGAITNELSQLKVLAFAEYENNEIALIREEKEKLHQENNRIAVEYKSKSDILVQQNQELAGHEASYKILTEQLVTAEQLVTDNQNKIIALLQTHQFESIDSVQAILSKNWDIEAEKAKTKHFAIDMKVAETAVAAAEKLVENQSFDSKLFEEKKMVEAERKTQFEAQVGKVSALQAELKRIQDSLLQKAELLTQFDVLNMRYTNLGTLSNMFNASGFVNYVSSIYLQNLADVANVRFHRMTKNQLSLTINSSNEFEVIDYLNDGASRSVKTLSGGQGFQASLCLALALAESVQSLNKNDKNFFFIDEGFGTQDPESVAIVFETLQSLYKENRIVGIISHVAELQERIPRSINVVKDEESGSVVSESWG</sequence>
<name>A0A2S1LGK3_9FLAO</name>
<dbReference type="RefSeq" id="WP_108741817.1">
    <property type="nucleotide sequence ID" value="NZ_CP020918.1"/>
</dbReference>
<dbReference type="EMBL" id="CP020918">
    <property type="protein sequence ID" value="AWG22912.1"/>
    <property type="molecule type" value="Genomic_DNA"/>
</dbReference>
<dbReference type="KEGG" id="ffa:FFWV33_15950"/>
<evidence type="ECO:0000313" key="3">
    <source>
        <dbReference type="EMBL" id="AWG22912.1"/>
    </source>
</evidence>